<gene>
    <name evidence="1" type="ORF">GCM10011521_12090</name>
</gene>
<name>A0ABQ1HGQ4_9GAMM</name>
<proteinExistence type="predicted"/>
<evidence type="ECO:0000313" key="2">
    <source>
        <dbReference type="Proteomes" id="UP000623419"/>
    </source>
</evidence>
<evidence type="ECO:0008006" key="3">
    <source>
        <dbReference type="Google" id="ProtNLM"/>
    </source>
</evidence>
<organism evidence="1 2">
    <name type="scientific">Arenimonas soli</name>
    <dbReference type="NCBI Taxonomy" id="2269504"/>
    <lineage>
        <taxon>Bacteria</taxon>
        <taxon>Pseudomonadati</taxon>
        <taxon>Pseudomonadota</taxon>
        <taxon>Gammaproteobacteria</taxon>
        <taxon>Lysobacterales</taxon>
        <taxon>Lysobacteraceae</taxon>
        <taxon>Arenimonas</taxon>
    </lineage>
</organism>
<keyword evidence="2" id="KW-1185">Reference proteome</keyword>
<reference evidence="2" key="1">
    <citation type="journal article" date="2019" name="Int. J. Syst. Evol. Microbiol.">
        <title>The Global Catalogue of Microorganisms (GCM) 10K type strain sequencing project: providing services to taxonomists for standard genome sequencing and annotation.</title>
        <authorList>
            <consortium name="The Broad Institute Genomics Platform"/>
            <consortium name="The Broad Institute Genome Sequencing Center for Infectious Disease"/>
            <person name="Wu L."/>
            <person name="Ma J."/>
        </authorList>
    </citation>
    <scope>NUCLEOTIDE SEQUENCE [LARGE SCALE GENOMIC DNA]</scope>
    <source>
        <strain evidence="2">CGMCC 1.15905</strain>
    </source>
</reference>
<sequence>MAMKHKAKRLRFVARRTRSGLWIAHCVDFSLSAQADTFAEARDKIHAQVTDYCAYVAEQQDPEYRRQLLSRKSPLGVRALWLFSYFVHRRSKPPQANPDGQASAWVERGAAIAC</sequence>
<dbReference type="EMBL" id="BMKC01000001">
    <property type="protein sequence ID" value="GGA75524.1"/>
    <property type="molecule type" value="Genomic_DNA"/>
</dbReference>
<dbReference type="Proteomes" id="UP000623419">
    <property type="component" value="Unassembled WGS sequence"/>
</dbReference>
<accession>A0ABQ1HGQ4</accession>
<protein>
    <recommendedName>
        <fullName evidence="3">DUF1902 domain-containing protein</fullName>
    </recommendedName>
</protein>
<comment type="caution">
    <text evidence="1">The sequence shown here is derived from an EMBL/GenBank/DDBJ whole genome shotgun (WGS) entry which is preliminary data.</text>
</comment>
<evidence type="ECO:0000313" key="1">
    <source>
        <dbReference type="EMBL" id="GGA75524.1"/>
    </source>
</evidence>